<organism evidence="1 2">
    <name type="scientific">Fontibacillus phaseoli</name>
    <dbReference type="NCBI Taxonomy" id="1416533"/>
    <lineage>
        <taxon>Bacteria</taxon>
        <taxon>Bacillati</taxon>
        <taxon>Bacillota</taxon>
        <taxon>Bacilli</taxon>
        <taxon>Bacillales</taxon>
        <taxon>Paenibacillaceae</taxon>
        <taxon>Fontibacillus</taxon>
    </lineage>
</organism>
<evidence type="ECO:0000313" key="2">
    <source>
        <dbReference type="Proteomes" id="UP000253090"/>
    </source>
</evidence>
<dbReference type="EMBL" id="QPJW01000007">
    <property type="protein sequence ID" value="RCX18123.1"/>
    <property type="molecule type" value="Genomic_DNA"/>
</dbReference>
<comment type="caution">
    <text evidence="1">The sequence shown here is derived from an EMBL/GenBank/DDBJ whole genome shotgun (WGS) entry which is preliminary data.</text>
</comment>
<dbReference type="Proteomes" id="UP000253090">
    <property type="component" value="Unassembled WGS sequence"/>
</dbReference>
<evidence type="ECO:0000313" key="1">
    <source>
        <dbReference type="EMBL" id="RCX18123.1"/>
    </source>
</evidence>
<dbReference type="OrthoDB" id="2850702at2"/>
<reference evidence="1 2" key="1">
    <citation type="submission" date="2018-07" db="EMBL/GenBank/DDBJ databases">
        <title>Genomic Encyclopedia of Type Strains, Phase III (KMG-III): the genomes of soil and plant-associated and newly described type strains.</title>
        <authorList>
            <person name="Whitman W."/>
        </authorList>
    </citation>
    <scope>NUCLEOTIDE SEQUENCE [LARGE SCALE GENOMIC DNA]</scope>
    <source>
        <strain evidence="1 2">CECT 8333</strain>
    </source>
</reference>
<dbReference type="AlphaFoldDB" id="A0A369B9B8"/>
<name>A0A369B9B8_9BACL</name>
<gene>
    <name evidence="1" type="ORF">DFP94_10777</name>
</gene>
<keyword evidence="2" id="KW-1185">Reference proteome</keyword>
<accession>A0A369B9B8</accession>
<dbReference type="RefSeq" id="WP_114497634.1">
    <property type="nucleotide sequence ID" value="NZ_QPJW01000007.1"/>
</dbReference>
<proteinExistence type="predicted"/>
<protein>
    <submittedName>
        <fullName evidence="1">Uncharacterized protein</fullName>
    </submittedName>
</protein>
<sequence length="128" mass="14565">MKIDLSYQGAYSARLKNSVDWQDNADSAAGKEIAVSKNGQSVKLTYSNELIRFKDYTGEIFLMDIHAQNGDPNDIFSYKPKEQWPVFSQYLSETKYFDSYDAKEITEIESALQKIMDGLDTLPSQEGE</sequence>